<accession>A0A9P8XVF6</accession>
<feature type="compositionally biased region" description="Basic and acidic residues" evidence="3">
    <location>
        <begin position="72"/>
        <end position="82"/>
    </location>
</feature>
<evidence type="ECO:0000256" key="3">
    <source>
        <dbReference type="SAM" id="MobiDB-lite"/>
    </source>
</evidence>
<dbReference type="GeneID" id="70186776"/>
<feature type="compositionally biased region" description="Low complexity" evidence="3">
    <location>
        <begin position="175"/>
        <end position="204"/>
    </location>
</feature>
<organism evidence="5 6">
    <name type="scientific">Microdochium trichocladiopsis</name>
    <dbReference type="NCBI Taxonomy" id="1682393"/>
    <lineage>
        <taxon>Eukaryota</taxon>
        <taxon>Fungi</taxon>
        <taxon>Dikarya</taxon>
        <taxon>Ascomycota</taxon>
        <taxon>Pezizomycotina</taxon>
        <taxon>Sordariomycetes</taxon>
        <taxon>Xylariomycetidae</taxon>
        <taxon>Xylariales</taxon>
        <taxon>Microdochiaceae</taxon>
        <taxon>Microdochium</taxon>
    </lineage>
</organism>
<evidence type="ECO:0000256" key="1">
    <source>
        <dbReference type="ARBA" id="ARBA00004123"/>
    </source>
</evidence>
<dbReference type="Proteomes" id="UP000756346">
    <property type="component" value="Unassembled WGS sequence"/>
</dbReference>
<name>A0A9P8XVF6_9PEZI</name>
<evidence type="ECO:0000313" key="5">
    <source>
        <dbReference type="EMBL" id="KAH7020884.1"/>
    </source>
</evidence>
<reference evidence="5" key="1">
    <citation type="journal article" date="2021" name="Nat. Commun.">
        <title>Genetic determinants of endophytism in the Arabidopsis root mycobiome.</title>
        <authorList>
            <person name="Mesny F."/>
            <person name="Miyauchi S."/>
            <person name="Thiergart T."/>
            <person name="Pickel B."/>
            <person name="Atanasova L."/>
            <person name="Karlsson M."/>
            <person name="Huettel B."/>
            <person name="Barry K.W."/>
            <person name="Haridas S."/>
            <person name="Chen C."/>
            <person name="Bauer D."/>
            <person name="Andreopoulos W."/>
            <person name="Pangilinan J."/>
            <person name="LaButti K."/>
            <person name="Riley R."/>
            <person name="Lipzen A."/>
            <person name="Clum A."/>
            <person name="Drula E."/>
            <person name="Henrissat B."/>
            <person name="Kohler A."/>
            <person name="Grigoriev I.V."/>
            <person name="Martin F.M."/>
            <person name="Hacquard S."/>
        </authorList>
    </citation>
    <scope>NUCLEOTIDE SEQUENCE</scope>
    <source>
        <strain evidence="5">MPI-CAGE-CH-0230</strain>
    </source>
</reference>
<evidence type="ECO:0000259" key="4">
    <source>
        <dbReference type="SMART" id="SM00333"/>
    </source>
</evidence>
<feature type="region of interest" description="Disordered" evidence="3">
    <location>
        <begin position="52"/>
        <end position="99"/>
    </location>
</feature>
<protein>
    <recommendedName>
        <fullName evidence="4">Tudor domain-containing protein</fullName>
    </recommendedName>
</protein>
<feature type="compositionally biased region" description="Basic and acidic residues" evidence="3">
    <location>
        <begin position="153"/>
        <end position="170"/>
    </location>
</feature>
<dbReference type="GO" id="GO:0005634">
    <property type="term" value="C:nucleus"/>
    <property type="evidence" value="ECO:0007669"/>
    <property type="project" value="UniProtKB-SubCell"/>
</dbReference>
<keyword evidence="2" id="KW-0539">Nucleus</keyword>
<feature type="region of interest" description="Disordered" evidence="3">
    <location>
        <begin position="153"/>
        <end position="205"/>
    </location>
</feature>
<dbReference type="SUPFAM" id="SSF63748">
    <property type="entry name" value="Tudor/PWWP/MBT"/>
    <property type="match status" value="1"/>
</dbReference>
<sequence length="312" mass="33945">MSDIASLEADVRQYQEQVDVVNGGLRDDPGNEELLALKAELDEAINLLRETINEMRPAKPAPRAREPSPPPVKEKWSRENHPAFKKAAPPPPPEEKESAVDSAPVSYQVNDTVMAKWVSGDKAFYPARITSITGSSTDPIYIVKFKSYDESDQVRGKDIRPIATKRKADATPDNAASPFTAPTASSHTPVPAVSTSSGVASSSGNLGVISAAPSIDLDLAKKSREAADQNAADAKPKAKKIRATKELETGKKSWQEFNTKSKFAKATKNKKDSMFRTPEGAHGRVGFIGSGQTMRKDPTRSRHIYQNNDDMD</sequence>
<dbReference type="EMBL" id="JAGTJQ010000010">
    <property type="protein sequence ID" value="KAH7020884.1"/>
    <property type="molecule type" value="Genomic_DNA"/>
</dbReference>
<dbReference type="AlphaFoldDB" id="A0A9P8XVF6"/>
<dbReference type="InterPro" id="IPR002999">
    <property type="entry name" value="Tudor"/>
</dbReference>
<feature type="compositionally biased region" description="Basic and acidic residues" evidence="3">
    <location>
        <begin position="269"/>
        <end position="282"/>
    </location>
</feature>
<dbReference type="OrthoDB" id="79171at2759"/>
<dbReference type="PANTHER" id="PTHR46297">
    <property type="entry name" value="ZINC FINGER CCCH-TYPE WITH G PATCH DOMAIN-CONTAINING PROTEIN"/>
    <property type="match status" value="1"/>
</dbReference>
<dbReference type="SMART" id="SM00333">
    <property type="entry name" value="TUDOR"/>
    <property type="match status" value="1"/>
</dbReference>
<dbReference type="RefSeq" id="XP_046007085.1">
    <property type="nucleotide sequence ID" value="XM_046157230.1"/>
</dbReference>
<dbReference type="Gene3D" id="2.30.30.140">
    <property type="match status" value="1"/>
</dbReference>
<feature type="domain" description="Tudor" evidence="4">
    <location>
        <begin position="105"/>
        <end position="167"/>
    </location>
</feature>
<evidence type="ECO:0000256" key="2">
    <source>
        <dbReference type="ARBA" id="ARBA00023242"/>
    </source>
</evidence>
<keyword evidence="6" id="KW-1185">Reference proteome</keyword>
<dbReference type="PANTHER" id="PTHR46297:SF2">
    <property type="entry name" value="TUDOR DOMAIN-CONTAINING PROTEIN"/>
    <property type="match status" value="1"/>
</dbReference>
<feature type="region of interest" description="Disordered" evidence="3">
    <location>
        <begin position="268"/>
        <end position="312"/>
    </location>
</feature>
<comment type="subcellular location">
    <subcellularLocation>
        <location evidence="1">Nucleus</location>
    </subcellularLocation>
</comment>
<dbReference type="CDD" id="cd20446">
    <property type="entry name" value="Tudor_SpSPF30-like"/>
    <property type="match status" value="1"/>
</dbReference>
<comment type="caution">
    <text evidence="5">The sequence shown here is derived from an EMBL/GenBank/DDBJ whole genome shotgun (WGS) entry which is preliminary data.</text>
</comment>
<gene>
    <name evidence="5" type="ORF">B0I36DRAFT_353619</name>
</gene>
<proteinExistence type="predicted"/>
<evidence type="ECO:0000313" key="6">
    <source>
        <dbReference type="Proteomes" id="UP000756346"/>
    </source>
</evidence>